<comment type="caution">
    <text evidence="2">The sequence shown here is derived from an EMBL/GenBank/DDBJ whole genome shotgun (WGS) entry which is preliminary data.</text>
</comment>
<feature type="transmembrane region" description="Helical" evidence="1">
    <location>
        <begin position="110"/>
        <end position="136"/>
    </location>
</feature>
<accession>A0ABW1YEB1</accession>
<reference evidence="3" key="1">
    <citation type="journal article" date="2019" name="Int. J. Syst. Evol. Microbiol.">
        <title>The Global Catalogue of Microorganisms (GCM) 10K type strain sequencing project: providing services to taxonomists for standard genome sequencing and annotation.</title>
        <authorList>
            <consortium name="The Broad Institute Genomics Platform"/>
            <consortium name="The Broad Institute Genome Sequencing Center for Infectious Disease"/>
            <person name="Wu L."/>
            <person name="Ma J."/>
        </authorList>
    </citation>
    <scope>NUCLEOTIDE SEQUENCE [LARGE SCALE GENOMIC DNA]</scope>
    <source>
        <strain evidence="3">CGMCC 1.15772</strain>
    </source>
</reference>
<evidence type="ECO:0000313" key="3">
    <source>
        <dbReference type="Proteomes" id="UP001596297"/>
    </source>
</evidence>
<dbReference type="RefSeq" id="WP_380083800.1">
    <property type="nucleotide sequence ID" value="NZ_JBHSWD010000002.1"/>
</dbReference>
<dbReference type="EMBL" id="JBHSWD010000002">
    <property type="protein sequence ID" value="MFC6592678.1"/>
    <property type="molecule type" value="Genomic_DNA"/>
</dbReference>
<organism evidence="2 3">
    <name type="scientific">Deinococcus lacus</name>
    <dbReference type="NCBI Taxonomy" id="392561"/>
    <lineage>
        <taxon>Bacteria</taxon>
        <taxon>Thermotogati</taxon>
        <taxon>Deinococcota</taxon>
        <taxon>Deinococci</taxon>
        <taxon>Deinococcales</taxon>
        <taxon>Deinococcaceae</taxon>
        <taxon>Deinococcus</taxon>
    </lineage>
</organism>
<sequence>MTASDATAPAYPESLVLARLAIMGVIGLNIGLASLFAGPNWILTGLEVLLLLPLTLLRGRERHHLIHLGHRPLDLTRAVQRLSLLTLGLLLVTNLYSLSELSAALLQGHAVSALSLLAGALSIWVTNVLIFSLWYWEMDQGGPLARGEPGETVDFLFPQSTLPPSRWPVGGLNILTICTWPIPTPQPLAPQTPCP</sequence>
<keyword evidence="3" id="KW-1185">Reference proteome</keyword>
<keyword evidence="1" id="KW-1133">Transmembrane helix</keyword>
<gene>
    <name evidence="2" type="ORF">ACFP81_12195</name>
</gene>
<proteinExistence type="predicted"/>
<dbReference type="Proteomes" id="UP001596297">
    <property type="component" value="Unassembled WGS sequence"/>
</dbReference>
<feature type="transmembrane region" description="Helical" evidence="1">
    <location>
        <begin position="78"/>
        <end position="98"/>
    </location>
</feature>
<keyword evidence="1" id="KW-0812">Transmembrane</keyword>
<protein>
    <submittedName>
        <fullName evidence="2">Uncharacterized protein</fullName>
    </submittedName>
</protein>
<evidence type="ECO:0000313" key="2">
    <source>
        <dbReference type="EMBL" id="MFC6592678.1"/>
    </source>
</evidence>
<feature type="transmembrane region" description="Helical" evidence="1">
    <location>
        <begin position="16"/>
        <end position="35"/>
    </location>
</feature>
<evidence type="ECO:0000256" key="1">
    <source>
        <dbReference type="SAM" id="Phobius"/>
    </source>
</evidence>
<name>A0ABW1YEB1_9DEIO</name>
<keyword evidence="1" id="KW-0472">Membrane</keyword>